<dbReference type="PANTHER" id="PTHR45947:SF3">
    <property type="entry name" value="SULFOQUINOVOSYL TRANSFERASE SQD2"/>
    <property type="match status" value="1"/>
</dbReference>
<feature type="domain" description="Glycosyltransferase subfamily 4-like N-terminal" evidence="2">
    <location>
        <begin position="22"/>
        <end position="176"/>
    </location>
</feature>
<proteinExistence type="predicted"/>
<gene>
    <name evidence="3" type="ORF">THF1A12_10598</name>
</gene>
<protein>
    <submittedName>
        <fullName evidence="3">Glycosyltransferase SypI</fullName>
        <ecNumber evidence="3">2.4.1.-</ecNumber>
    </submittedName>
</protein>
<evidence type="ECO:0000259" key="1">
    <source>
        <dbReference type="Pfam" id="PF00534"/>
    </source>
</evidence>
<keyword evidence="3" id="KW-0328">Glycosyltransferase</keyword>
<accession>A0AAU9QFV9</accession>
<evidence type="ECO:0000313" key="3">
    <source>
        <dbReference type="EMBL" id="CAH1567503.1"/>
    </source>
</evidence>
<dbReference type="SUPFAM" id="SSF53756">
    <property type="entry name" value="UDP-Glycosyltransferase/glycogen phosphorylase"/>
    <property type="match status" value="1"/>
</dbReference>
<dbReference type="Proteomes" id="UP001295462">
    <property type="component" value="Unassembled WGS sequence"/>
</dbReference>
<dbReference type="AlphaFoldDB" id="A0AAU9QFV9"/>
<organism evidence="3 4">
    <name type="scientific">Vibrio jasicida</name>
    <dbReference type="NCBI Taxonomy" id="766224"/>
    <lineage>
        <taxon>Bacteria</taxon>
        <taxon>Pseudomonadati</taxon>
        <taxon>Pseudomonadota</taxon>
        <taxon>Gammaproteobacteria</taxon>
        <taxon>Vibrionales</taxon>
        <taxon>Vibrionaceae</taxon>
        <taxon>Vibrio</taxon>
    </lineage>
</organism>
<name>A0AAU9QFV9_9VIBR</name>
<keyword evidence="3" id="KW-0808">Transferase</keyword>
<dbReference type="GO" id="GO:0016757">
    <property type="term" value="F:glycosyltransferase activity"/>
    <property type="evidence" value="ECO:0007669"/>
    <property type="project" value="UniProtKB-KW"/>
</dbReference>
<dbReference type="PANTHER" id="PTHR45947">
    <property type="entry name" value="SULFOQUINOVOSYL TRANSFERASE SQD2"/>
    <property type="match status" value="1"/>
</dbReference>
<sequence length="394" mass="44459">MATPKRILYVHYGDNWLRHNEVVLLDLLSRIDREQFLPYVWTNCEPLIEKCREMGIETQYSPFKLVGGWSTPRWDISAWNRLIKQGSELIEKHTIDLVHVNSGATCQWMCLATRMNHIPLVTQLHCHYPIRDRFSLDLHMSPKLICVSKGISQELARDGYPEENLHVIHNGVSLNRNEPSVDVKDYLGIPKNAFTFLSVGALIKSKGFDRLIRAIHMHNYHQNNPHLVIVGDGEEKAPLQQLTADLGVEDRVHFVGEQHNKGAWMTGNVDAFISGAYEEDYGLAIGQAALAKLPIVAPKIGVIPELVEHNHSALLYSNHGMAGLLNSVQRMLNDAPLRNKIAHNAYHYATQHLTVSASVSAIESIYHAELAHEPTASIPPSHSLKPMPRWLKHN</sequence>
<evidence type="ECO:0000259" key="2">
    <source>
        <dbReference type="Pfam" id="PF13439"/>
    </source>
</evidence>
<dbReference type="RefSeq" id="WP_104046770.1">
    <property type="nucleotide sequence ID" value="NZ_CAKMTZ010000001.1"/>
</dbReference>
<dbReference type="InterPro" id="IPR001296">
    <property type="entry name" value="Glyco_trans_1"/>
</dbReference>
<reference evidence="3" key="1">
    <citation type="submission" date="2022-01" db="EMBL/GenBank/DDBJ databases">
        <authorList>
            <person name="Lagorce A."/>
        </authorList>
    </citation>
    <scope>NUCLEOTIDE SEQUENCE</scope>
    <source>
        <strain evidence="3">Th15_F1_A12</strain>
    </source>
</reference>
<dbReference type="EC" id="2.4.1.-" evidence="3"/>
<dbReference type="Pfam" id="PF13439">
    <property type="entry name" value="Glyco_transf_4"/>
    <property type="match status" value="1"/>
</dbReference>
<comment type="caution">
    <text evidence="3">The sequence shown here is derived from an EMBL/GenBank/DDBJ whole genome shotgun (WGS) entry which is preliminary data.</text>
</comment>
<dbReference type="InterPro" id="IPR028098">
    <property type="entry name" value="Glyco_trans_4-like_N"/>
</dbReference>
<dbReference type="Pfam" id="PF00534">
    <property type="entry name" value="Glycos_transf_1"/>
    <property type="match status" value="1"/>
</dbReference>
<dbReference type="EMBL" id="CAKMUD010000001">
    <property type="protein sequence ID" value="CAH1567503.1"/>
    <property type="molecule type" value="Genomic_DNA"/>
</dbReference>
<dbReference type="Gene3D" id="3.40.50.2000">
    <property type="entry name" value="Glycogen Phosphorylase B"/>
    <property type="match status" value="2"/>
</dbReference>
<dbReference type="CDD" id="cd03811">
    <property type="entry name" value="GT4_GT28_WabH-like"/>
    <property type="match status" value="1"/>
</dbReference>
<dbReference type="InterPro" id="IPR050194">
    <property type="entry name" value="Glycosyltransferase_grp1"/>
</dbReference>
<feature type="domain" description="Glycosyl transferase family 1" evidence="1">
    <location>
        <begin position="187"/>
        <end position="347"/>
    </location>
</feature>
<evidence type="ECO:0000313" key="4">
    <source>
        <dbReference type="Proteomes" id="UP001295462"/>
    </source>
</evidence>